<evidence type="ECO:0000256" key="3">
    <source>
        <dbReference type="ARBA" id="ARBA00022980"/>
    </source>
</evidence>
<dbReference type="InterPro" id="IPR020056">
    <property type="entry name" value="Rbsml_bL25/Gln-tRNA_synth_N"/>
</dbReference>
<dbReference type="PANTHER" id="PTHR33284">
    <property type="entry name" value="RIBOSOMAL PROTEIN L25/GLN-TRNA SYNTHETASE, ANTI-CODON-BINDING DOMAIN-CONTAINING PROTEIN"/>
    <property type="match status" value="1"/>
</dbReference>
<dbReference type="HAMAP" id="MF_01334">
    <property type="entry name" value="Ribosomal_bL25_CTC"/>
    <property type="match status" value="1"/>
</dbReference>
<dbReference type="Pfam" id="PF01386">
    <property type="entry name" value="Ribosomal_L25p"/>
    <property type="match status" value="1"/>
</dbReference>
<dbReference type="EMBL" id="BAAADO010000011">
    <property type="protein sequence ID" value="GAA0504071.1"/>
    <property type="molecule type" value="Genomic_DNA"/>
</dbReference>
<dbReference type="NCBIfam" id="NF004133">
    <property type="entry name" value="PRK05618.2-4"/>
    <property type="match status" value="1"/>
</dbReference>
<dbReference type="Pfam" id="PF14693">
    <property type="entry name" value="Ribosomal_TL5_C"/>
    <property type="match status" value="1"/>
</dbReference>
<evidence type="ECO:0000256" key="5">
    <source>
        <dbReference type="HAMAP-Rule" id="MF_01334"/>
    </source>
</evidence>
<reference evidence="9 10" key="1">
    <citation type="journal article" date="2019" name="Int. J. Syst. Evol. Microbiol.">
        <title>The Global Catalogue of Microorganisms (GCM) 10K type strain sequencing project: providing services to taxonomists for standard genome sequencing and annotation.</title>
        <authorList>
            <consortium name="The Broad Institute Genomics Platform"/>
            <consortium name="The Broad Institute Genome Sequencing Center for Infectious Disease"/>
            <person name="Wu L."/>
            <person name="Ma J."/>
        </authorList>
    </citation>
    <scope>NUCLEOTIDE SEQUENCE [LARGE SCALE GENOMIC DNA]</scope>
    <source>
        <strain evidence="9 10">JCM 12389</strain>
    </source>
</reference>
<dbReference type="InterPro" id="IPR029751">
    <property type="entry name" value="Ribosomal_L25_dom"/>
</dbReference>
<feature type="domain" description="Large ribosomal subunit protein bL25 L25" evidence="7">
    <location>
        <begin position="5"/>
        <end position="92"/>
    </location>
</feature>
<comment type="function">
    <text evidence="5">This is one of the proteins that binds to the 5S RNA in the ribosome where it forms part of the central protuberance.</text>
</comment>
<dbReference type="InterPro" id="IPR011035">
    <property type="entry name" value="Ribosomal_bL25/Gln-tRNA_synth"/>
</dbReference>
<dbReference type="Gene3D" id="2.40.240.10">
    <property type="entry name" value="Ribosomal Protein L25, Chain P"/>
    <property type="match status" value="1"/>
</dbReference>
<organism evidence="9 10">
    <name type="scientific">Salinibacillus aidingensis</name>
    <dbReference type="NCBI Taxonomy" id="237684"/>
    <lineage>
        <taxon>Bacteria</taxon>
        <taxon>Bacillati</taxon>
        <taxon>Bacillota</taxon>
        <taxon>Bacilli</taxon>
        <taxon>Bacillales</taxon>
        <taxon>Bacillaceae</taxon>
        <taxon>Salinibacillus</taxon>
    </lineage>
</organism>
<evidence type="ECO:0000313" key="10">
    <source>
        <dbReference type="Proteomes" id="UP001500880"/>
    </source>
</evidence>
<feature type="domain" description="Large ribosomal subunit protein bL25 beta" evidence="8">
    <location>
        <begin position="101"/>
        <end position="183"/>
    </location>
</feature>
<protein>
    <recommendedName>
        <fullName evidence="5">Large ribosomal subunit protein bL25</fullName>
    </recommendedName>
    <alternativeName>
        <fullName evidence="5">General stress protein CTC</fullName>
    </alternativeName>
</protein>
<evidence type="ECO:0000256" key="6">
    <source>
        <dbReference type="SAM" id="MobiDB-lite"/>
    </source>
</evidence>
<dbReference type="InterPro" id="IPR001021">
    <property type="entry name" value="Ribosomal_bL25_long"/>
</dbReference>
<dbReference type="RefSeq" id="WP_343843929.1">
    <property type="nucleotide sequence ID" value="NZ_BAAADO010000011.1"/>
</dbReference>
<dbReference type="Gene3D" id="2.170.120.20">
    <property type="entry name" value="Ribosomal protein L25, beta domain"/>
    <property type="match status" value="1"/>
</dbReference>
<name>A0ABN1BRL2_9BACI</name>
<keyword evidence="1 5" id="KW-0699">rRNA-binding</keyword>
<evidence type="ECO:0000259" key="8">
    <source>
        <dbReference type="Pfam" id="PF14693"/>
    </source>
</evidence>
<feature type="region of interest" description="Disordered" evidence="6">
    <location>
        <begin position="180"/>
        <end position="213"/>
    </location>
</feature>
<feature type="compositionally biased region" description="Acidic residues" evidence="6">
    <location>
        <begin position="187"/>
        <end position="199"/>
    </location>
</feature>
<keyword evidence="2 5" id="KW-0694">RNA-binding</keyword>
<evidence type="ECO:0000256" key="1">
    <source>
        <dbReference type="ARBA" id="ARBA00022730"/>
    </source>
</evidence>
<dbReference type="SUPFAM" id="SSF50715">
    <property type="entry name" value="Ribosomal protein L25-like"/>
    <property type="match status" value="1"/>
</dbReference>
<evidence type="ECO:0000259" key="7">
    <source>
        <dbReference type="Pfam" id="PF01386"/>
    </source>
</evidence>
<gene>
    <name evidence="5" type="primary">rplY</name>
    <name evidence="5" type="synonym">ctc</name>
    <name evidence="9" type="ORF">GCM10008986_34520</name>
</gene>
<dbReference type="InterPro" id="IPR020057">
    <property type="entry name" value="Ribosomal_bL25_b-dom"/>
</dbReference>
<comment type="similarity">
    <text evidence="5">Belongs to the bacterial ribosomal protein bL25 family. CTC subfamily.</text>
</comment>
<dbReference type="NCBIfam" id="TIGR00731">
    <property type="entry name" value="bL25_bact_ctc"/>
    <property type="match status" value="1"/>
</dbReference>
<evidence type="ECO:0000256" key="4">
    <source>
        <dbReference type="ARBA" id="ARBA00023274"/>
    </source>
</evidence>
<dbReference type="Proteomes" id="UP001500880">
    <property type="component" value="Unassembled WGS sequence"/>
</dbReference>
<comment type="caution">
    <text evidence="9">The sequence shown here is derived from an EMBL/GenBank/DDBJ whole genome shotgun (WGS) entry which is preliminary data.</text>
</comment>
<keyword evidence="4 5" id="KW-0687">Ribonucleoprotein</keyword>
<evidence type="ECO:0000256" key="2">
    <source>
        <dbReference type="ARBA" id="ARBA00022884"/>
    </source>
</evidence>
<evidence type="ECO:0000313" key="9">
    <source>
        <dbReference type="EMBL" id="GAA0504071.1"/>
    </source>
</evidence>
<comment type="subunit">
    <text evidence="5">Part of the 50S ribosomal subunit; part of the 5S rRNA/L5/L18/L25 subcomplex. Contacts the 5S rRNA. Binds to the 5S rRNA independently of L5 and L18.</text>
</comment>
<dbReference type="InterPro" id="IPR037121">
    <property type="entry name" value="Ribosomal_bL25_C"/>
</dbReference>
<sequence>MTATIKANERKDLRRSNNRELRQNGFIPAVVYGKEKEPITVSVNNLELIKTVREEGRNSVFSLEVQGNKPLDVMLYDYQSDALKGEIIHVDFYLVDKSSVVDVEVSINLEGDSEGVRDGGVLQQTLHELHVRARPNEIPEVINVDISELKIGEGIVVGDLKGSKDYEILSDDETTIVTVLPPQNANTDEEGADEEEPAEPEVINEKSNDDEEE</sequence>
<dbReference type="CDD" id="cd00495">
    <property type="entry name" value="Ribosomal_L25_TL5_CTC"/>
    <property type="match status" value="1"/>
</dbReference>
<dbReference type="GO" id="GO:0005840">
    <property type="term" value="C:ribosome"/>
    <property type="evidence" value="ECO:0007669"/>
    <property type="project" value="UniProtKB-KW"/>
</dbReference>
<keyword evidence="10" id="KW-1185">Reference proteome</keyword>
<dbReference type="InterPro" id="IPR020930">
    <property type="entry name" value="Ribosomal_uL5_bac-type"/>
</dbReference>
<dbReference type="PANTHER" id="PTHR33284:SF1">
    <property type="entry name" value="RIBOSOMAL PROTEIN L25_GLN-TRNA SYNTHETASE, ANTI-CODON-BINDING DOMAIN-CONTAINING PROTEIN"/>
    <property type="match status" value="1"/>
</dbReference>
<accession>A0ABN1BRL2</accession>
<keyword evidence="3 5" id="KW-0689">Ribosomal protein</keyword>
<proteinExistence type="inferred from homology"/>